<name>A0A937RJ63_9ACTN</name>
<dbReference type="RefSeq" id="WP_203002702.1">
    <property type="nucleotide sequence ID" value="NZ_JADWYU010000197.1"/>
</dbReference>
<accession>A0A937RJ63</accession>
<evidence type="ECO:0000313" key="2">
    <source>
        <dbReference type="EMBL" id="MBL7626936.1"/>
    </source>
</evidence>
<feature type="region of interest" description="Disordered" evidence="1">
    <location>
        <begin position="24"/>
        <end position="54"/>
    </location>
</feature>
<organism evidence="2 3">
    <name type="scientific">Frankia nepalensis</name>
    <dbReference type="NCBI Taxonomy" id="1836974"/>
    <lineage>
        <taxon>Bacteria</taxon>
        <taxon>Bacillati</taxon>
        <taxon>Actinomycetota</taxon>
        <taxon>Actinomycetes</taxon>
        <taxon>Frankiales</taxon>
        <taxon>Frankiaceae</taxon>
        <taxon>Frankia</taxon>
    </lineage>
</organism>
<proteinExistence type="predicted"/>
<dbReference type="EMBL" id="JAEACQ010000153">
    <property type="protein sequence ID" value="MBL7626936.1"/>
    <property type="molecule type" value="Genomic_DNA"/>
</dbReference>
<keyword evidence="3" id="KW-1185">Reference proteome</keyword>
<protein>
    <submittedName>
        <fullName evidence="2">Antitoxin</fullName>
    </submittedName>
</protein>
<reference evidence="2" key="1">
    <citation type="submission" date="2020-12" db="EMBL/GenBank/DDBJ databases">
        <title>Genomic characterization of non-nitrogen-fixing Frankia strains.</title>
        <authorList>
            <person name="Carlos-Shanley C."/>
            <person name="Guerra T."/>
            <person name="Hahn D."/>
        </authorList>
    </citation>
    <scope>NUCLEOTIDE SEQUENCE</scope>
    <source>
        <strain evidence="2">CN6</strain>
    </source>
</reference>
<comment type="caution">
    <text evidence="2">The sequence shown here is derived from an EMBL/GenBank/DDBJ whole genome shotgun (WGS) entry which is preliminary data.</text>
</comment>
<dbReference type="Pfam" id="PF14013">
    <property type="entry name" value="MT0933_antitox"/>
    <property type="match status" value="1"/>
</dbReference>
<evidence type="ECO:0000313" key="3">
    <source>
        <dbReference type="Proteomes" id="UP000604475"/>
    </source>
</evidence>
<sequence length="72" mass="7840">MFDNLKDLADKAGDLKEKAEDLAEKHGDQINDGLDKAGDFVDDRTGGKYSDKIDTGVEQGQKLVERLGDQAS</sequence>
<dbReference type="Proteomes" id="UP000604475">
    <property type="component" value="Unassembled WGS sequence"/>
</dbReference>
<dbReference type="InterPro" id="IPR028037">
    <property type="entry name" value="Antitoxin_Rv0909/MT0933"/>
</dbReference>
<evidence type="ECO:0000256" key="1">
    <source>
        <dbReference type="SAM" id="MobiDB-lite"/>
    </source>
</evidence>
<gene>
    <name evidence="2" type="ORF">I7412_07105</name>
</gene>
<dbReference type="AlphaFoldDB" id="A0A937RJ63"/>